<reference evidence="1" key="1">
    <citation type="submission" date="2022-09" db="EMBL/GenBank/DDBJ databases">
        <title>Genomic of Burkholderia gladioli.</title>
        <authorList>
            <person name="Wu H."/>
        </authorList>
    </citation>
    <scope>NUCLEOTIDE SEQUENCE</scope>
    <source>
        <strain evidence="1">ZN-S4</strain>
    </source>
</reference>
<proteinExistence type="predicted"/>
<protein>
    <submittedName>
        <fullName evidence="1">Uncharacterized protein</fullName>
    </submittedName>
</protein>
<evidence type="ECO:0000313" key="1">
    <source>
        <dbReference type="EMBL" id="UWX72206.1"/>
    </source>
</evidence>
<dbReference type="RefSeq" id="WP_155296545.1">
    <property type="nucleotide sequence ID" value="NZ_CADEVX010000015.1"/>
</dbReference>
<dbReference type="Proteomes" id="UP001059745">
    <property type="component" value="Chromosome 2"/>
</dbReference>
<sequence>MKAKASQTSAAMVKGVDRNAILKRVLQVSKVHPFSVVEFDDVSESVHATMNVAEM</sequence>
<name>A0AB38TUW5_BURGA</name>
<gene>
    <name evidence="1" type="ORF">NYZ96_27585</name>
</gene>
<accession>A0AB38TUW5</accession>
<organism evidence="1 2">
    <name type="scientific">Burkholderia gladioli</name>
    <name type="common">Pseudomonas marginata</name>
    <name type="synonym">Phytomonas marginata</name>
    <dbReference type="NCBI Taxonomy" id="28095"/>
    <lineage>
        <taxon>Bacteria</taxon>
        <taxon>Pseudomonadati</taxon>
        <taxon>Pseudomonadota</taxon>
        <taxon>Betaproteobacteria</taxon>
        <taxon>Burkholderiales</taxon>
        <taxon>Burkholderiaceae</taxon>
        <taxon>Burkholderia</taxon>
    </lineage>
</organism>
<dbReference type="EMBL" id="CP104215">
    <property type="protein sequence ID" value="UWX72206.1"/>
    <property type="molecule type" value="Genomic_DNA"/>
</dbReference>
<evidence type="ECO:0000313" key="2">
    <source>
        <dbReference type="Proteomes" id="UP001059745"/>
    </source>
</evidence>
<dbReference type="AlphaFoldDB" id="A0AB38TUW5"/>